<organism evidence="2">
    <name type="scientific">Trichuris suis</name>
    <name type="common">pig whipworm</name>
    <dbReference type="NCBI Taxonomy" id="68888"/>
    <lineage>
        <taxon>Eukaryota</taxon>
        <taxon>Metazoa</taxon>
        <taxon>Ecdysozoa</taxon>
        <taxon>Nematoda</taxon>
        <taxon>Enoplea</taxon>
        <taxon>Dorylaimia</taxon>
        <taxon>Trichinellida</taxon>
        <taxon>Trichuridae</taxon>
        <taxon>Trichuris</taxon>
    </lineage>
</organism>
<name>A0A085MY35_9BILA</name>
<dbReference type="AlphaFoldDB" id="A0A085MY35"/>
<evidence type="ECO:0000313" key="2">
    <source>
        <dbReference type="EMBL" id="KFD62131.1"/>
    </source>
</evidence>
<evidence type="ECO:0000313" key="3">
    <source>
        <dbReference type="Proteomes" id="UP000030764"/>
    </source>
</evidence>
<evidence type="ECO:0000313" key="1">
    <source>
        <dbReference type="EMBL" id="KFD48463.1"/>
    </source>
</evidence>
<sequence length="70" mass="7930">MWRPKILYPYQPKLAVQPRTYLSTRSETTSYLIPLGESAGFERATERILKDGEATCKPDLVASKEENVGQ</sequence>
<accession>A0A085MY35</accession>
<protein>
    <submittedName>
        <fullName evidence="2">Uncharacterized protein</fullName>
    </submittedName>
</protein>
<dbReference type="EMBL" id="KL363293">
    <property type="protein sequence ID" value="KFD48463.1"/>
    <property type="molecule type" value="Genomic_DNA"/>
</dbReference>
<gene>
    <name evidence="1" type="ORF">M513_10681</name>
    <name evidence="2" type="ORF">M514_10681</name>
</gene>
<dbReference type="Proteomes" id="UP000030758">
    <property type="component" value="Unassembled WGS sequence"/>
</dbReference>
<dbReference type="EMBL" id="KL367602">
    <property type="protein sequence ID" value="KFD62131.1"/>
    <property type="molecule type" value="Genomic_DNA"/>
</dbReference>
<keyword evidence="3" id="KW-1185">Reference proteome</keyword>
<proteinExistence type="predicted"/>
<dbReference type="Proteomes" id="UP000030764">
    <property type="component" value="Unassembled WGS sequence"/>
</dbReference>
<reference evidence="2 3" key="1">
    <citation type="journal article" date="2014" name="Nat. Genet.">
        <title>Genome and transcriptome of the porcine whipworm Trichuris suis.</title>
        <authorList>
            <person name="Jex A.R."/>
            <person name="Nejsum P."/>
            <person name="Schwarz E.M."/>
            <person name="Hu L."/>
            <person name="Young N.D."/>
            <person name="Hall R.S."/>
            <person name="Korhonen P.K."/>
            <person name="Liao S."/>
            <person name="Thamsborg S."/>
            <person name="Xia J."/>
            <person name="Xu P."/>
            <person name="Wang S."/>
            <person name="Scheerlinck J.P."/>
            <person name="Hofmann A."/>
            <person name="Sternberg P.W."/>
            <person name="Wang J."/>
            <person name="Gasser R.B."/>
        </authorList>
    </citation>
    <scope>NUCLEOTIDE SEQUENCE [LARGE SCALE GENOMIC DNA]</scope>
    <source>
        <strain evidence="2">DCEP-RM93F</strain>
        <strain evidence="1">DCEP-RM93M</strain>
    </source>
</reference>